<dbReference type="Pfam" id="PF00893">
    <property type="entry name" value="Multi_Drug_Res"/>
    <property type="match status" value="1"/>
</dbReference>
<name>A0ABN4JFA8_9BURK</name>
<feature type="transmembrane region" description="Helical" evidence="2">
    <location>
        <begin position="87"/>
        <end position="107"/>
    </location>
</feature>
<protein>
    <recommendedName>
        <fullName evidence="5">EamA domain-containing protein</fullName>
    </recommendedName>
</protein>
<keyword evidence="2" id="KW-0472">Membrane</keyword>
<dbReference type="RefSeq" id="WP_058376461.1">
    <property type="nucleotide sequence ID" value="NZ_CP013480.3"/>
</dbReference>
<dbReference type="EMBL" id="CP013480">
    <property type="protein sequence ID" value="ALS59537.1"/>
    <property type="molecule type" value="Genomic_DNA"/>
</dbReference>
<gene>
    <name evidence="3" type="ORF">AT302_07000</name>
</gene>
<keyword evidence="2" id="KW-1133">Transmembrane helix</keyword>
<organism evidence="3 4">
    <name type="scientific">Pandoraea norimbergensis</name>
    <dbReference type="NCBI Taxonomy" id="93219"/>
    <lineage>
        <taxon>Bacteria</taxon>
        <taxon>Pseudomonadati</taxon>
        <taxon>Pseudomonadota</taxon>
        <taxon>Betaproteobacteria</taxon>
        <taxon>Burkholderiales</taxon>
        <taxon>Burkholderiaceae</taxon>
        <taxon>Pandoraea</taxon>
    </lineage>
</organism>
<accession>A0ABN4JFA8</accession>
<reference evidence="4" key="1">
    <citation type="submission" date="2015-12" db="EMBL/GenBank/DDBJ databases">
        <title>Complete genome sequence of Pandoraea norimbergensis DSM 11628.</title>
        <authorList>
            <person name="Ee R."/>
            <person name="Lim Y.-L."/>
            <person name="Yong D."/>
            <person name="Yin W.-F."/>
            <person name="Chan K.-G."/>
        </authorList>
    </citation>
    <scope>NUCLEOTIDE SEQUENCE [LARGE SCALE GENOMIC DNA]</scope>
    <source>
        <strain evidence="4">DSM 11628</strain>
    </source>
</reference>
<dbReference type="Proteomes" id="UP000060277">
    <property type="component" value="Chromosome"/>
</dbReference>
<comment type="subcellular location">
    <subcellularLocation>
        <location evidence="1">Cell membrane</location>
        <topology evidence="1">Multi-pass membrane protein</topology>
    </subcellularLocation>
</comment>
<dbReference type="PROSITE" id="PS51257">
    <property type="entry name" value="PROKAR_LIPOPROTEIN"/>
    <property type="match status" value="1"/>
</dbReference>
<feature type="transmembrane region" description="Helical" evidence="2">
    <location>
        <begin position="30"/>
        <end position="53"/>
    </location>
</feature>
<keyword evidence="4" id="KW-1185">Reference proteome</keyword>
<feature type="transmembrane region" description="Helical" evidence="2">
    <location>
        <begin position="60"/>
        <end position="81"/>
    </location>
</feature>
<dbReference type="Gene3D" id="1.10.3730.20">
    <property type="match status" value="1"/>
</dbReference>
<evidence type="ECO:0000256" key="2">
    <source>
        <dbReference type="SAM" id="Phobius"/>
    </source>
</evidence>
<evidence type="ECO:0000313" key="3">
    <source>
        <dbReference type="EMBL" id="ALS59537.1"/>
    </source>
</evidence>
<evidence type="ECO:0008006" key="5">
    <source>
        <dbReference type="Google" id="ProtNLM"/>
    </source>
</evidence>
<dbReference type="InterPro" id="IPR037185">
    <property type="entry name" value="EmrE-like"/>
</dbReference>
<dbReference type="InterPro" id="IPR045324">
    <property type="entry name" value="Small_multidrug_res"/>
</dbReference>
<sequence>MKWLFGPLAMLVYAATSCTGLYLLKTADGWFSLRFASGGVLYVAGAAIWICLLRLLPLSVAFPIASGMLMLGTTLTGYFLLDERLSAMQGVGIVLILSGMVFVGANIGKS</sequence>
<proteinExistence type="inferred from homology"/>
<dbReference type="SUPFAM" id="SSF103481">
    <property type="entry name" value="Multidrug resistance efflux transporter EmrE"/>
    <property type="match status" value="1"/>
</dbReference>
<keyword evidence="1 2" id="KW-0812">Transmembrane</keyword>
<comment type="similarity">
    <text evidence="1">Belongs to the drug/metabolite transporter (DMT) superfamily. Small multidrug resistance (SMR) (TC 2.A.7.1) family.</text>
</comment>
<evidence type="ECO:0000256" key="1">
    <source>
        <dbReference type="RuleBase" id="RU003942"/>
    </source>
</evidence>
<evidence type="ECO:0000313" key="4">
    <source>
        <dbReference type="Proteomes" id="UP000060277"/>
    </source>
</evidence>